<accession>A0A0D9ZF03</accession>
<dbReference type="EnsemblPlants" id="OGLUM03G38760.3">
    <property type="protein sequence ID" value="OGLUM03G38760.3"/>
    <property type="gene ID" value="OGLUM03G38760"/>
</dbReference>
<feature type="compositionally biased region" description="Basic residues" evidence="1">
    <location>
        <begin position="50"/>
        <end position="65"/>
    </location>
</feature>
<feature type="region of interest" description="Disordered" evidence="1">
    <location>
        <begin position="48"/>
        <end position="72"/>
    </location>
</feature>
<proteinExistence type="predicted"/>
<dbReference type="AlphaFoldDB" id="A0A0D9ZF03"/>
<feature type="region of interest" description="Disordered" evidence="1">
    <location>
        <begin position="1"/>
        <end position="26"/>
    </location>
</feature>
<evidence type="ECO:0000313" key="3">
    <source>
        <dbReference type="Proteomes" id="UP000026961"/>
    </source>
</evidence>
<sequence>MSASSRLPGRAASRDQTKPGPFYIGPVEGSSRNPVFCIRLGSSATPRTVAAHRRSSAAARRRRRDRVLVGAV</sequence>
<name>A0A0D9ZF03_9ORYZ</name>
<reference evidence="2" key="1">
    <citation type="submission" date="2015-04" db="UniProtKB">
        <authorList>
            <consortium name="EnsemblPlants"/>
        </authorList>
    </citation>
    <scope>IDENTIFICATION</scope>
</reference>
<keyword evidence="3" id="KW-1185">Reference proteome</keyword>
<protein>
    <submittedName>
        <fullName evidence="2">Uncharacterized protein</fullName>
    </submittedName>
</protein>
<organism evidence="2">
    <name type="scientific">Oryza glumipatula</name>
    <dbReference type="NCBI Taxonomy" id="40148"/>
    <lineage>
        <taxon>Eukaryota</taxon>
        <taxon>Viridiplantae</taxon>
        <taxon>Streptophyta</taxon>
        <taxon>Embryophyta</taxon>
        <taxon>Tracheophyta</taxon>
        <taxon>Spermatophyta</taxon>
        <taxon>Magnoliopsida</taxon>
        <taxon>Liliopsida</taxon>
        <taxon>Poales</taxon>
        <taxon>Poaceae</taxon>
        <taxon>BOP clade</taxon>
        <taxon>Oryzoideae</taxon>
        <taxon>Oryzeae</taxon>
        <taxon>Oryzinae</taxon>
        <taxon>Oryza</taxon>
    </lineage>
</organism>
<reference evidence="2" key="2">
    <citation type="submission" date="2018-05" db="EMBL/GenBank/DDBJ databases">
        <title>OgluRS3 (Oryza glumaepatula Reference Sequence Version 3).</title>
        <authorList>
            <person name="Zhang J."/>
            <person name="Kudrna D."/>
            <person name="Lee S."/>
            <person name="Talag J."/>
            <person name="Welchert J."/>
            <person name="Wing R.A."/>
        </authorList>
    </citation>
    <scope>NUCLEOTIDE SEQUENCE [LARGE SCALE GENOMIC DNA]</scope>
</reference>
<dbReference type="Gramene" id="OGLUM03G38760.3">
    <property type="protein sequence ID" value="OGLUM03G38760.3"/>
    <property type="gene ID" value="OGLUM03G38760"/>
</dbReference>
<evidence type="ECO:0000313" key="2">
    <source>
        <dbReference type="EnsemblPlants" id="OGLUM03G38760.3"/>
    </source>
</evidence>
<dbReference type="Proteomes" id="UP000026961">
    <property type="component" value="Chromosome 3"/>
</dbReference>
<dbReference type="HOGENOM" id="CLU_2726286_0_0_1"/>
<evidence type="ECO:0000256" key="1">
    <source>
        <dbReference type="SAM" id="MobiDB-lite"/>
    </source>
</evidence>